<accession>A0AAE3UC80</accession>
<reference evidence="7" key="1">
    <citation type="submission" date="2023-05" db="EMBL/GenBank/DDBJ databases">
        <authorList>
            <person name="Zhang X."/>
        </authorList>
    </citation>
    <scope>NUCLEOTIDE SEQUENCE</scope>
    <source>
        <strain evidence="7">YF14B1</strain>
    </source>
</reference>
<dbReference type="Pfam" id="PF01103">
    <property type="entry name" value="Omp85"/>
    <property type="match status" value="1"/>
</dbReference>
<comment type="subcellular location">
    <subcellularLocation>
        <location evidence="1">Membrane</location>
    </subcellularLocation>
</comment>
<evidence type="ECO:0000259" key="5">
    <source>
        <dbReference type="Pfam" id="PF00149"/>
    </source>
</evidence>
<evidence type="ECO:0000256" key="1">
    <source>
        <dbReference type="ARBA" id="ARBA00004370"/>
    </source>
</evidence>
<evidence type="ECO:0000313" key="8">
    <source>
        <dbReference type="Proteomes" id="UP001241110"/>
    </source>
</evidence>
<protein>
    <submittedName>
        <fullName evidence="7">Metallophosphoesterase</fullName>
    </submittedName>
</protein>
<dbReference type="InterPro" id="IPR029052">
    <property type="entry name" value="Metallo-depent_PP-like"/>
</dbReference>
<dbReference type="Gene3D" id="2.40.160.50">
    <property type="entry name" value="membrane protein fhac: a member of the omp85/tpsb transporter family"/>
    <property type="match status" value="1"/>
</dbReference>
<proteinExistence type="predicted"/>
<dbReference type="GO" id="GO:0016787">
    <property type="term" value="F:hydrolase activity"/>
    <property type="evidence" value="ECO:0007669"/>
    <property type="project" value="UniProtKB-KW"/>
</dbReference>
<dbReference type="RefSeq" id="WP_313985831.1">
    <property type="nucleotide sequence ID" value="NZ_JASJOS010000015.1"/>
</dbReference>
<dbReference type="Pfam" id="PF00149">
    <property type="entry name" value="Metallophos"/>
    <property type="match status" value="1"/>
</dbReference>
<gene>
    <name evidence="7" type="ORF">QNI16_28510</name>
</gene>
<organism evidence="7 8">
    <name type="scientific">Xanthocytophaga flava</name>
    <dbReference type="NCBI Taxonomy" id="3048013"/>
    <lineage>
        <taxon>Bacteria</taxon>
        <taxon>Pseudomonadati</taxon>
        <taxon>Bacteroidota</taxon>
        <taxon>Cytophagia</taxon>
        <taxon>Cytophagales</taxon>
        <taxon>Rhodocytophagaceae</taxon>
        <taxon>Xanthocytophaga</taxon>
    </lineage>
</organism>
<evidence type="ECO:0000256" key="3">
    <source>
        <dbReference type="ARBA" id="ARBA00022801"/>
    </source>
</evidence>
<keyword evidence="2" id="KW-0732">Signal</keyword>
<evidence type="ECO:0000256" key="4">
    <source>
        <dbReference type="ARBA" id="ARBA00023136"/>
    </source>
</evidence>
<dbReference type="InterPro" id="IPR000184">
    <property type="entry name" value="Bac_surfAg_D15"/>
</dbReference>
<dbReference type="PANTHER" id="PTHR10161:SF14">
    <property type="entry name" value="TARTRATE-RESISTANT ACID PHOSPHATASE TYPE 5"/>
    <property type="match status" value="1"/>
</dbReference>
<dbReference type="InterPro" id="IPR004843">
    <property type="entry name" value="Calcineurin-like_PHP"/>
</dbReference>
<dbReference type="PANTHER" id="PTHR10161">
    <property type="entry name" value="TARTRATE-RESISTANT ACID PHOSPHATASE TYPE 5"/>
    <property type="match status" value="1"/>
</dbReference>
<evidence type="ECO:0000313" key="7">
    <source>
        <dbReference type="EMBL" id="MDJ1484474.1"/>
    </source>
</evidence>
<evidence type="ECO:0000259" key="6">
    <source>
        <dbReference type="Pfam" id="PF01103"/>
    </source>
</evidence>
<dbReference type="InterPro" id="IPR051558">
    <property type="entry name" value="Metallophosphoesterase_PAP"/>
</dbReference>
<feature type="domain" description="Bacterial surface antigen (D15)" evidence="6">
    <location>
        <begin position="930"/>
        <end position="1178"/>
    </location>
</feature>
<keyword evidence="4" id="KW-0472">Membrane</keyword>
<dbReference type="SUPFAM" id="SSF56300">
    <property type="entry name" value="Metallo-dependent phosphatases"/>
    <property type="match status" value="1"/>
</dbReference>
<comment type="caution">
    <text evidence="7">The sequence shown here is derived from an EMBL/GenBank/DDBJ whole genome shotgun (WGS) entry which is preliminary data.</text>
</comment>
<dbReference type="AlphaFoldDB" id="A0AAE3UC80"/>
<keyword evidence="3" id="KW-0378">Hydrolase</keyword>
<dbReference type="Gene3D" id="3.60.21.10">
    <property type="match status" value="2"/>
</dbReference>
<evidence type="ECO:0000256" key="2">
    <source>
        <dbReference type="ARBA" id="ARBA00022729"/>
    </source>
</evidence>
<name>A0AAE3UC80_9BACT</name>
<feature type="domain" description="Calcineurin-like phosphoesterase" evidence="5">
    <location>
        <begin position="39"/>
        <end position="223"/>
    </location>
</feature>
<dbReference type="EMBL" id="JASJOS010000015">
    <property type="protein sequence ID" value="MDJ1484474.1"/>
    <property type="molecule type" value="Genomic_DNA"/>
</dbReference>
<dbReference type="Proteomes" id="UP001241110">
    <property type="component" value="Unassembled WGS sequence"/>
</dbReference>
<sequence>MRHFFTIILFVFYSSFLSAQSPKYTLFLLGDAGAPVLNGQDPTLQLLKTQLEKTPNSALIILGDNIYQNGMPDVESSARENAEARIVAQLKILESYKGNAYVVPGNHDWKRGKVGGWKYLENQEKFVENYLQRGNVFLPDEGCPGPVEISLTNQATLVILDTQWWLQPKEDRPGEDSDCECKNEAQVVERLQDIMARNQNKQVIVAAHHPMYTYGEHNGAATWKDHIFPFTHLRKNLYIPLPVVGSIMPLYRGVFGDIQDMKHGKNRFMRKSILDVLTAYPNTIYVNGHDHNLQYIKRDSMHFVTSGAGSKRTVVRNGKYALFTDSQKGFARLDFYEDGTVGLEFWEAVKPENAVFKQTIITNRKPAITVQQDSISPKDVVLPKSQIVSASQQYRTSKWGEMWLGKNYRAEWEQPIEVPVFDIEKEGLKILQKGGGQQTKSLRLEDANGKQFVLRSIEKDPESAIPEFIRKTIFADLVQDQISAAHPYGAIAVPGLAEAAGVPHANPKVVFIPDDPHFGQYQKLFANTLAIFEERNPGNEEDENTKSYSTIKVVEKLEDDNDNRVNQQAVVRARLFDMFISDWDRHDDQWRWVGEKTEKGIIFSPVPRDRDQAFFINEGWIPKLASRKWAMPKIQGFGYTIRDVRTLNFNARYFDRSFLTELSLNDWLQVAKDIQQRMTDEVIESSVHQLPDSVFKIRGQEIINKLKSRRQILPQEAEKFYRFLAKKVDVVGSDKNEYFLVNHLNDAQIEIKVYKTNKDGDSTKLLYHRTFTSPETKEISLYGLGGKDLFMISGTTNKSIKVRIIGGGGKDVIADNSRTSAGKTIVYDTKDNTDIKTSAPVQDKTSDDPKVNEYNRKAFKYDLVLPLLSAQYNPDDGIFFGGGVLIRKQGFRKEPFAAQHKITVNHAAATEAYNFDYQGTFTNVFPKTDLQINAEIKAPNFVNNFFGLSNESAYNKEQRINYYRVRFENLSLNALFFKKVSSQTKFFLGPQIESVEIESSARKRFIYEYASENNLPESFFDRKSYAGLMAGFRIDSRDNKVYPTNGVFWNADLKVMRTLNENITQPYTQLSSELAFYWSIKLPARVTFATRFGGGVNFTNYEFFQANSLGGLTNLRGYRRTRFSGRDSFYNNTEVRVRLFSFRTYLFPAFGGIVGFHDVGRVWVDNEKSNVWHTGYGGGIFLVPFQQVVVTALYGFSKEDSLPVIRLGFFF</sequence>